<evidence type="ECO:0000313" key="3">
    <source>
        <dbReference type="Proteomes" id="UP001144323"/>
    </source>
</evidence>
<dbReference type="Gene3D" id="1.10.150.320">
    <property type="entry name" value="Photosystem II 12 kDa extrinsic protein"/>
    <property type="match status" value="1"/>
</dbReference>
<evidence type="ECO:0000256" key="1">
    <source>
        <dbReference type="SAM" id="SignalP"/>
    </source>
</evidence>
<protein>
    <recommendedName>
        <fullName evidence="4">Helix-hairpin-helix domain-containing protein</fullName>
    </recommendedName>
</protein>
<accession>A0A9W6LQQ1</accession>
<comment type="caution">
    <text evidence="2">The sequence shown here is derived from an EMBL/GenBank/DDBJ whole genome shotgun (WGS) entry which is preliminary data.</text>
</comment>
<dbReference type="Proteomes" id="UP001144323">
    <property type="component" value="Unassembled WGS sequence"/>
</dbReference>
<feature type="signal peptide" evidence="1">
    <location>
        <begin position="1"/>
        <end position="19"/>
    </location>
</feature>
<name>A0A9W6LQQ1_9HYPH</name>
<gene>
    <name evidence="2" type="ORF">LMG27198_07970</name>
</gene>
<dbReference type="EMBL" id="BSEC01000001">
    <property type="protein sequence ID" value="GLI91805.1"/>
    <property type="molecule type" value="Genomic_DNA"/>
</dbReference>
<dbReference type="RefSeq" id="WP_281800633.1">
    <property type="nucleotide sequence ID" value="NZ_BSEC01000001.1"/>
</dbReference>
<organism evidence="2 3">
    <name type="scientific">Methylocystis echinoides</name>
    <dbReference type="NCBI Taxonomy" id="29468"/>
    <lineage>
        <taxon>Bacteria</taxon>
        <taxon>Pseudomonadati</taxon>
        <taxon>Pseudomonadota</taxon>
        <taxon>Alphaproteobacteria</taxon>
        <taxon>Hyphomicrobiales</taxon>
        <taxon>Methylocystaceae</taxon>
        <taxon>Methylocystis</taxon>
    </lineage>
</organism>
<sequence>MIRTLLLVAAVFAAAPAFAESPAVKPAAPAKMATEAQRLDLNSATVEQLSGVKGFNKTIAEAIVKARPLKSVEDLTARRIVSGDVLTPVKDQLIVR</sequence>
<keyword evidence="1" id="KW-0732">Signal</keyword>
<dbReference type="Pfam" id="PF12836">
    <property type="entry name" value="HHH_3"/>
    <property type="match status" value="1"/>
</dbReference>
<feature type="chain" id="PRO_5040842767" description="Helix-hairpin-helix domain-containing protein" evidence="1">
    <location>
        <begin position="20"/>
        <end position="96"/>
    </location>
</feature>
<evidence type="ECO:0000313" key="2">
    <source>
        <dbReference type="EMBL" id="GLI91805.1"/>
    </source>
</evidence>
<dbReference type="AlphaFoldDB" id="A0A9W6LQQ1"/>
<keyword evidence="3" id="KW-1185">Reference proteome</keyword>
<dbReference type="SUPFAM" id="SSF81585">
    <property type="entry name" value="PsbU/PolX domain-like"/>
    <property type="match status" value="1"/>
</dbReference>
<proteinExistence type="predicted"/>
<evidence type="ECO:0008006" key="4">
    <source>
        <dbReference type="Google" id="ProtNLM"/>
    </source>
</evidence>
<reference evidence="2" key="1">
    <citation type="journal article" date="2023" name="Int. J. Syst. Evol. Microbiol.">
        <title>Methylocystis iwaonis sp. nov., a type II methane-oxidizing bacterium from surface soil of a rice paddy field in Japan, and emended description of the genus Methylocystis (ex Whittenbury et al. 1970) Bowman et al. 1993.</title>
        <authorList>
            <person name="Kaise H."/>
            <person name="Sawadogo J.B."/>
            <person name="Alam M.S."/>
            <person name="Ueno C."/>
            <person name="Dianou D."/>
            <person name="Shinjo R."/>
            <person name="Asakawa S."/>
        </authorList>
    </citation>
    <scope>NUCLEOTIDE SEQUENCE</scope>
    <source>
        <strain evidence="2">LMG27198</strain>
    </source>
</reference>